<name>A0ACB1B3J6_MELEN</name>
<protein>
    <submittedName>
        <fullName evidence="1">Uncharacterized protein</fullName>
    </submittedName>
</protein>
<dbReference type="EMBL" id="CAVMJV010000176">
    <property type="protein sequence ID" value="CAK5120585.1"/>
    <property type="molecule type" value="Genomic_DNA"/>
</dbReference>
<reference evidence="1" key="1">
    <citation type="submission" date="2023-11" db="EMBL/GenBank/DDBJ databases">
        <authorList>
            <person name="Poullet M."/>
        </authorList>
    </citation>
    <scope>NUCLEOTIDE SEQUENCE</scope>
    <source>
        <strain evidence="1">E1834</strain>
    </source>
</reference>
<evidence type="ECO:0000313" key="1">
    <source>
        <dbReference type="EMBL" id="CAK5120585.1"/>
    </source>
</evidence>
<organism evidence="1 2">
    <name type="scientific">Meloidogyne enterolobii</name>
    <name type="common">Root-knot nematode worm</name>
    <name type="synonym">Meloidogyne mayaguensis</name>
    <dbReference type="NCBI Taxonomy" id="390850"/>
    <lineage>
        <taxon>Eukaryota</taxon>
        <taxon>Metazoa</taxon>
        <taxon>Ecdysozoa</taxon>
        <taxon>Nematoda</taxon>
        <taxon>Chromadorea</taxon>
        <taxon>Rhabditida</taxon>
        <taxon>Tylenchina</taxon>
        <taxon>Tylenchomorpha</taxon>
        <taxon>Tylenchoidea</taxon>
        <taxon>Meloidogynidae</taxon>
        <taxon>Meloidogyninae</taxon>
        <taxon>Meloidogyne</taxon>
    </lineage>
</organism>
<accession>A0ACB1B3J6</accession>
<evidence type="ECO:0000313" key="2">
    <source>
        <dbReference type="Proteomes" id="UP001497535"/>
    </source>
</evidence>
<sequence>MFGWEEEVNLIIPTILDPYFKMTLLPPEKHAEYKEMLINEIQKECPATIDMECESVSTCNELNMFEEVKDYFAGTSRVDVISPPAIDEKLQTLAVEDYLTRPAETNYSDVASFWRSKLNQAKYPHLTQLYTKFCCAPATSSESERLFSTVNTTLNDMRKSLNGEHLEQLVFNHHNILISGFADI</sequence>
<keyword evidence="2" id="KW-1185">Reference proteome</keyword>
<proteinExistence type="predicted"/>
<dbReference type="Proteomes" id="UP001497535">
    <property type="component" value="Unassembled WGS sequence"/>
</dbReference>
<gene>
    <name evidence="1" type="ORF">MENTE1834_LOCUS46775</name>
</gene>
<comment type="caution">
    <text evidence="1">The sequence shown here is derived from an EMBL/GenBank/DDBJ whole genome shotgun (WGS) entry which is preliminary data.</text>
</comment>